<keyword evidence="5" id="KW-0812">Transmembrane</keyword>
<dbReference type="Gene3D" id="3.40.710.10">
    <property type="entry name" value="DD-peptidase/beta-lactamase superfamily"/>
    <property type="match status" value="1"/>
</dbReference>
<keyword evidence="3 5" id="KW-0472">Membrane</keyword>
<feature type="region of interest" description="Disordered" evidence="4">
    <location>
        <begin position="290"/>
        <end position="311"/>
    </location>
</feature>
<protein>
    <submittedName>
        <fullName evidence="8">Cell division protein FtsI (Penicillin-binding protein 3)</fullName>
    </submittedName>
</protein>
<dbReference type="SUPFAM" id="SSF56519">
    <property type="entry name" value="Penicillin binding protein dimerisation domain"/>
    <property type="match status" value="1"/>
</dbReference>
<sequence>MKSELKQKLKKYLKGEGDMSLNISSKRVYFLWGFFFFLIICICLRIYYLMVYSPDWLISKGDDLIVRTQQDDVHRGRILDRNGVELASSVPKHSISLYRRSFHESKKPKKELDEQLKVLATLVGMPYQTLHDKVYASNKGEILLAKEVESFVAAQIKEMGIPGVSQSKILHRYYPTAEVNAQLVGITNVDGIGTEGIEKQYNDYLLSIPGQRRIKKDNKNNIIEYIGTYKEEKKAEDLYLSIDERIQFKAYTALKYAVEINQATSGSLVLIDAWTGEILAMVNSPSYNPNNRDNYESRRARNRAVTDSYEPGSTTKPLIAMGALAHNRIDWRRVIDCRPFLVNGKRITDSHAMNSGTLSEVIKFSSNTAMAHVALEMKASEIISTLSIFGYGKKTNLNLVGESAGSLPKITNKTRISDIERATMGYGYRLRATPLQIAQAYSIFANKGIRKPLSIIKVDTPPVGTRVLNEAETKRMLDALESVVEGGGTGSLARVPGYRIGGKTGTAKVAESGGYGKYYMGSFVGIAPMSNPRFAMAVIINEPHAGKFYGGVVAGPVFSEVMQKTLELYNIPPDDLNPDGSMKTIKDKDRILRSKQKKN</sequence>
<dbReference type="Pfam" id="PF00905">
    <property type="entry name" value="Transpeptidase"/>
    <property type="match status" value="1"/>
</dbReference>
<evidence type="ECO:0000313" key="8">
    <source>
        <dbReference type="EMBL" id="SFP35064.1"/>
    </source>
</evidence>
<keyword evidence="5" id="KW-1133">Transmembrane helix</keyword>
<dbReference type="GO" id="GO:0008658">
    <property type="term" value="F:penicillin binding"/>
    <property type="evidence" value="ECO:0007669"/>
    <property type="project" value="InterPro"/>
</dbReference>
<keyword evidence="8" id="KW-0131">Cell cycle</keyword>
<feature type="transmembrane region" description="Helical" evidence="5">
    <location>
        <begin position="29"/>
        <end position="50"/>
    </location>
</feature>
<gene>
    <name evidence="8" type="ORF">SAMN02910344_01156</name>
</gene>
<dbReference type="Proteomes" id="UP000243745">
    <property type="component" value="Unassembled WGS sequence"/>
</dbReference>
<keyword evidence="8" id="KW-0132">Cell division</keyword>
<reference evidence="8 9" key="1">
    <citation type="submission" date="2016-10" db="EMBL/GenBank/DDBJ databases">
        <authorList>
            <person name="Varghese N."/>
            <person name="Submissions S."/>
        </authorList>
    </citation>
    <scope>NUCLEOTIDE SEQUENCE [LARGE SCALE GENOMIC DNA]</scope>
    <source>
        <strain evidence="8 9">DSM 1361</strain>
    </source>
</reference>
<dbReference type="GO" id="GO:0071555">
    <property type="term" value="P:cell wall organization"/>
    <property type="evidence" value="ECO:0007669"/>
    <property type="project" value="TreeGrafter"/>
</dbReference>
<evidence type="ECO:0000256" key="3">
    <source>
        <dbReference type="ARBA" id="ARBA00023136"/>
    </source>
</evidence>
<dbReference type="RefSeq" id="WP_051621674.1">
    <property type="nucleotide sequence ID" value="NZ_FOXF01000017.1"/>
</dbReference>
<dbReference type="OrthoDB" id="9789078at2"/>
<dbReference type="EMBL" id="FOXF01000017">
    <property type="protein sequence ID" value="SFP35064.1"/>
    <property type="molecule type" value="Genomic_DNA"/>
</dbReference>
<dbReference type="GO" id="GO:0051301">
    <property type="term" value="P:cell division"/>
    <property type="evidence" value="ECO:0007669"/>
    <property type="project" value="UniProtKB-KW"/>
</dbReference>
<organism evidence="8 9">
    <name type="scientific">Ruminobacter amylophilus</name>
    <dbReference type="NCBI Taxonomy" id="867"/>
    <lineage>
        <taxon>Bacteria</taxon>
        <taxon>Pseudomonadati</taxon>
        <taxon>Pseudomonadota</taxon>
        <taxon>Gammaproteobacteria</taxon>
        <taxon>Aeromonadales</taxon>
        <taxon>Succinivibrionaceae</taxon>
        <taxon>Ruminobacter</taxon>
    </lineage>
</organism>
<dbReference type="Pfam" id="PF03717">
    <property type="entry name" value="PBP_dimer"/>
    <property type="match status" value="1"/>
</dbReference>
<dbReference type="InterPro" id="IPR050515">
    <property type="entry name" value="Beta-lactam/transpept"/>
</dbReference>
<dbReference type="InterPro" id="IPR036138">
    <property type="entry name" value="PBP_dimer_sf"/>
</dbReference>
<dbReference type="InterPro" id="IPR001460">
    <property type="entry name" value="PCN-bd_Tpept"/>
</dbReference>
<evidence type="ECO:0000259" key="6">
    <source>
        <dbReference type="Pfam" id="PF00905"/>
    </source>
</evidence>
<keyword evidence="2" id="KW-0378">Hydrolase</keyword>
<evidence type="ECO:0000313" key="9">
    <source>
        <dbReference type="Proteomes" id="UP000243745"/>
    </source>
</evidence>
<accession>A0A662ZIH3</accession>
<evidence type="ECO:0000256" key="4">
    <source>
        <dbReference type="SAM" id="MobiDB-lite"/>
    </source>
</evidence>
<dbReference type="Gene3D" id="3.30.450.330">
    <property type="match status" value="1"/>
</dbReference>
<keyword evidence="2" id="KW-0645">Protease</keyword>
<feature type="domain" description="Penicillin-binding protein dimerisation" evidence="7">
    <location>
        <begin position="73"/>
        <end position="224"/>
    </location>
</feature>
<dbReference type="GO" id="GO:0005886">
    <property type="term" value="C:plasma membrane"/>
    <property type="evidence" value="ECO:0007669"/>
    <property type="project" value="TreeGrafter"/>
</dbReference>
<evidence type="ECO:0000256" key="1">
    <source>
        <dbReference type="ARBA" id="ARBA00004370"/>
    </source>
</evidence>
<dbReference type="Gene3D" id="3.90.1310.10">
    <property type="entry name" value="Penicillin-binding protein 2a (Domain 2)"/>
    <property type="match status" value="1"/>
</dbReference>
<name>A0A662ZIH3_9GAMM</name>
<comment type="subcellular location">
    <subcellularLocation>
        <location evidence="1">Membrane</location>
    </subcellularLocation>
</comment>
<dbReference type="AlphaFoldDB" id="A0A662ZIH3"/>
<evidence type="ECO:0000259" key="7">
    <source>
        <dbReference type="Pfam" id="PF03717"/>
    </source>
</evidence>
<evidence type="ECO:0000256" key="2">
    <source>
        <dbReference type="ARBA" id="ARBA00022645"/>
    </source>
</evidence>
<dbReference type="SUPFAM" id="SSF56601">
    <property type="entry name" value="beta-lactamase/transpeptidase-like"/>
    <property type="match status" value="1"/>
</dbReference>
<dbReference type="GO" id="GO:0004180">
    <property type="term" value="F:carboxypeptidase activity"/>
    <property type="evidence" value="ECO:0007669"/>
    <property type="project" value="UniProtKB-KW"/>
</dbReference>
<dbReference type="PANTHER" id="PTHR30627:SF1">
    <property type="entry name" value="PEPTIDOGLYCAN D,D-TRANSPEPTIDASE FTSI"/>
    <property type="match status" value="1"/>
</dbReference>
<dbReference type="PANTHER" id="PTHR30627">
    <property type="entry name" value="PEPTIDOGLYCAN D,D-TRANSPEPTIDASE"/>
    <property type="match status" value="1"/>
</dbReference>
<dbReference type="InterPro" id="IPR005311">
    <property type="entry name" value="PBP_dimer"/>
</dbReference>
<evidence type="ECO:0000256" key="5">
    <source>
        <dbReference type="SAM" id="Phobius"/>
    </source>
</evidence>
<dbReference type="InterPro" id="IPR012338">
    <property type="entry name" value="Beta-lactam/transpept-like"/>
</dbReference>
<keyword evidence="9" id="KW-1185">Reference proteome</keyword>
<feature type="domain" description="Penicillin-binding protein transpeptidase" evidence="6">
    <location>
        <begin position="266"/>
        <end position="563"/>
    </location>
</feature>
<feature type="region of interest" description="Disordered" evidence="4">
    <location>
        <begin position="577"/>
        <end position="599"/>
    </location>
</feature>
<proteinExistence type="predicted"/>
<keyword evidence="2" id="KW-0121">Carboxypeptidase</keyword>